<protein>
    <submittedName>
        <fullName evidence="2">2-O-methyltransferase NoeI</fullName>
        <ecNumber evidence="2">2.1.1.-</ecNumber>
    </submittedName>
</protein>
<comment type="caution">
    <text evidence="2">The sequence shown here is derived from an EMBL/GenBank/DDBJ whole genome shotgun (WGS) entry which is preliminary data.</text>
</comment>
<evidence type="ECO:0000259" key="1">
    <source>
        <dbReference type="Pfam" id="PF05050"/>
    </source>
</evidence>
<keyword evidence="2" id="KW-0808">Transferase</keyword>
<evidence type="ECO:0000313" key="3">
    <source>
        <dbReference type="Proteomes" id="UP000315471"/>
    </source>
</evidence>
<dbReference type="GO" id="GO:0032259">
    <property type="term" value="P:methylation"/>
    <property type="evidence" value="ECO:0007669"/>
    <property type="project" value="UniProtKB-KW"/>
</dbReference>
<dbReference type="EMBL" id="SJPY01000003">
    <property type="protein sequence ID" value="TWU43259.1"/>
    <property type="molecule type" value="Genomic_DNA"/>
</dbReference>
<dbReference type="InterPro" id="IPR006342">
    <property type="entry name" value="FkbM_mtfrase"/>
</dbReference>
<organism evidence="2 3">
    <name type="scientific">Novipirellula aureliae</name>
    <dbReference type="NCBI Taxonomy" id="2527966"/>
    <lineage>
        <taxon>Bacteria</taxon>
        <taxon>Pseudomonadati</taxon>
        <taxon>Planctomycetota</taxon>
        <taxon>Planctomycetia</taxon>
        <taxon>Pirellulales</taxon>
        <taxon>Pirellulaceae</taxon>
        <taxon>Novipirellula</taxon>
    </lineage>
</organism>
<feature type="domain" description="Methyltransferase FkbM" evidence="1">
    <location>
        <begin position="52"/>
        <end position="221"/>
    </location>
</feature>
<dbReference type="SUPFAM" id="SSF53335">
    <property type="entry name" value="S-adenosyl-L-methionine-dependent methyltransferases"/>
    <property type="match status" value="1"/>
</dbReference>
<dbReference type="RefSeq" id="WP_146599720.1">
    <property type="nucleotide sequence ID" value="NZ_SJPY01000003.1"/>
</dbReference>
<dbReference type="Gene3D" id="3.40.50.150">
    <property type="entry name" value="Vaccinia Virus protein VP39"/>
    <property type="match status" value="1"/>
</dbReference>
<name>A0A5C6E7S1_9BACT</name>
<accession>A0A5C6E7S1</accession>
<keyword evidence="3" id="KW-1185">Reference proteome</keyword>
<dbReference type="PANTHER" id="PTHR34203">
    <property type="entry name" value="METHYLTRANSFERASE, FKBM FAMILY PROTEIN"/>
    <property type="match status" value="1"/>
</dbReference>
<keyword evidence="2" id="KW-0489">Methyltransferase</keyword>
<proteinExistence type="predicted"/>
<dbReference type="GO" id="GO:0008168">
    <property type="term" value="F:methyltransferase activity"/>
    <property type="evidence" value="ECO:0007669"/>
    <property type="project" value="UniProtKB-KW"/>
</dbReference>
<sequence>MQLFETTGNIMLKFRGYKLFYQNRDAAESMVRQIDDFPSFFTPQHDRPFIVDCGANIGVSVLEWKRRWPGCEILCFEPNPHTFNILQKNIDANDIPGVRCVNAALADHNGHTTLYGDLAKQGDARGNSIDPAWGDRSELAASNQSGEVQVVCKRLSPYLKGRVVSFLKLDIEGAEQQVLTEIAAELETVEAIYVEIHETRDSLARNSVDAIEQQLKLAGFTMEAESRFDQHALPPHLDDWQKRVGASQTQVMAWRS</sequence>
<reference evidence="2 3" key="1">
    <citation type="submission" date="2019-02" db="EMBL/GenBank/DDBJ databases">
        <title>Deep-cultivation of Planctomycetes and their phenomic and genomic characterization uncovers novel biology.</title>
        <authorList>
            <person name="Wiegand S."/>
            <person name="Jogler M."/>
            <person name="Boedeker C."/>
            <person name="Pinto D."/>
            <person name="Vollmers J."/>
            <person name="Rivas-Marin E."/>
            <person name="Kohn T."/>
            <person name="Peeters S.H."/>
            <person name="Heuer A."/>
            <person name="Rast P."/>
            <person name="Oberbeckmann S."/>
            <person name="Bunk B."/>
            <person name="Jeske O."/>
            <person name="Meyerdierks A."/>
            <person name="Storesund J.E."/>
            <person name="Kallscheuer N."/>
            <person name="Luecker S."/>
            <person name="Lage O.M."/>
            <person name="Pohl T."/>
            <person name="Merkel B.J."/>
            <person name="Hornburger P."/>
            <person name="Mueller R.-W."/>
            <person name="Bruemmer F."/>
            <person name="Labrenz M."/>
            <person name="Spormann A.M."/>
            <person name="Op Den Camp H."/>
            <person name="Overmann J."/>
            <person name="Amann R."/>
            <person name="Jetten M.S.M."/>
            <person name="Mascher T."/>
            <person name="Medema M.H."/>
            <person name="Devos D.P."/>
            <person name="Kaster A.-K."/>
            <person name="Ovreas L."/>
            <person name="Rohde M."/>
            <person name="Galperin M.Y."/>
            <person name="Jogler C."/>
        </authorList>
    </citation>
    <scope>NUCLEOTIDE SEQUENCE [LARGE SCALE GENOMIC DNA]</scope>
    <source>
        <strain evidence="2 3">Q31b</strain>
    </source>
</reference>
<dbReference type="InterPro" id="IPR052514">
    <property type="entry name" value="SAM-dependent_MTase"/>
</dbReference>
<dbReference type="InterPro" id="IPR029063">
    <property type="entry name" value="SAM-dependent_MTases_sf"/>
</dbReference>
<evidence type="ECO:0000313" key="2">
    <source>
        <dbReference type="EMBL" id="TWU43259.1"/>
    </source>
</evidence>
<dbReference type="Proteomes" id="UP000315471">
    <property type="component" value="Unassembled WGS sequence"/>
</dbReference>
<dbReference type="AlphaFoldDB" id="A0A5C6E7S1"/>
<dbReference type="Pfam" id="PF05050">
    <property type="entry name" value="Methyltransf_21"/>
    <property type="match status" value="1"/>
</dbReference>
<dbReference type="OrthoDB" id="276857at2"/>
<gene>
    <name evidence="2" type="primary">noeI_1</name>
    <name evidence="2" type="ORF">Q31b_22970</name>
</gene>
<dbReference type="EC" id="2.1.1.-" evidence="2"/>
<dbReference type="PANTHER" id="PTHR34203:SF15">
    <property type="entry name" value="SLL1173 PROTEIN"/>
    <property type="match status" value="1"/>
</dbReference>
<dbReference type="NCBIfam" id="TIGR01444">
    <property type="entry name" value="fkbM_fam"/>
    <property type="match status" value="1"/>
</dbReference>